<dbReference type="PANTHER" id="PTHR43630">
    <property type="entry name" value="POLY-BETA-1,6-N-ACETYL-D-GLUCOSAMINE SYNTHASE"/>
    <property type="match status" value="1"/>
</dbReference>
<accession>A0AA48M8S6</accession>
<dbReference type="InterPro" id="IPR011990">
    <property type="entry name" value="TPR-like_helical_dom_sf"/>
</dbReference>
<keyword evidence="4" id="KW-1185">Reference proteome</keyword>
<gene>
    <name evidence="3" type="ORF">BSPP4475_02110</name>
</gene>
<evidence type="ECO:0000313" key="3">
    <source>
        <dbReference type="EMBL" id="CAJ1001120.1"/>
    </source>
</evidence>
<dbReference type="RefSeq" id="WP_304415032.1">
    <property type="nucleotide sequence ID" value="NZ_OY569118.1"/>
</dbReference>
<dbReference type="InterPro" id="IPR019734">
    <property type="entry name" value="TPR_rpt"/>
</dbReference>
<dbReference type="InterPro" id="IPR029044">
    <property type="entry name" value="Nucleotide-diphossugar_trans"/>
</dbReference>
<evidence type="ECO:0000313" key="4">
    <source>
        <dbReference type="Proteomes" id="UP001189619"/>
    </source>
</evidence>
<dbReference type="Pfam" id="PF00535">
    <property type="entry name" value="Glycos_transf_2"/>
    <property type="match status" value="1"/>
</dbReference>
<keyword evidence="1" id="KW-0802">TPR repeat</keyword>
<feature type="repeat" description="TPR" evidence="1">
    <location>
        <begin position="275"/>
        <end position="308"/>
    </location>
</feature>
<dbReference type="SUPFAM" id="SSF53448">
    <property type="entry name" value="Nucleotide-diphospho-sugar transferases"/>
    <property type="match status" value="1"/>
</dbReference>
<dbReference type="Pfam" id="PF13432">
    <property type="entry name" value="TPR_16"/>
    <property type="match status" value="1"/>
</dbReference>
<evidence type="ECO:0000256" key="1">
    <source>
        <dbReference type="PROSITE-ProRule" id="PRU00339"/>
    </source>
</evidence>
<proteinExistence type="predicted"/>
<name>A0AA48M8S6_9BACL</name>
<feature type="domain" description="Glycosyltransferase 2-like" evidence="2">
    <location>
        <begin position="4"/>
        <end position="123"/>
    </location>
</feature>
<reference evidence="3" key="1">
    <citation type="submission" date="2023-07" db="EMBL/GenBank/DDBJ databases">
        <authorList>
            <person name="Ivanov I."/>
            <person name="Teneva D."/>
            <person name="Stoikov I."/>
        </authorList>
    </citation>
    <scope>NUCLEOTIDE SEQUENCE</scope>
    <source>
        <strain evidence="3">4475</strain>
    </source>
</reference>
<protein>
    <submittedName>
        <fullName evidence="3">Glyco-trans-2-like domain-containing protein</fullName>
    </submittedName>
</protein>
<dbReference type="AlphaFoldDB" id="A0AA48M8S6"/>
<dbReference type="SMART" id="SM00028">
    <property type="entry name" value="TPR"/>
    <property type="match status" value="5"/>
</dbReference>
<dbReference type="CDD" id="cd02511">
    <property type="entry name" value="Beta4Glucosyltransferase"/>
    <property type="match status" value="1"/>
</dbReference>
<dbReference type="SUPFAM" id="SSF48452">
    <property type="entry name" value="TPR-like"/>
    <property type="match status" value="2"/>
</dbReference>
<organism evidence="3 4">
    <name type="scientific">Brevibacillus aydinogluensis</name>
    <dbReference type="NCBI Taxonomy" id="927786"/>
    <lineage>
        <taxon>Bacteria</taxon>
        <taxon>Bacillati</taxon>
        <taxon>Bacillota</taxon>
        <taxon>Bacilli</taxon>
        <taxon>Bacillales</taxon>
        <taxon>Paenibacillaceae</taxon>
        <taxon>Brevibacillus</taxon>
    </lineage>
</organism>
<sequence>MKLSACVIVKNEEKCLSTCLESVKNVASEMIVVDTGSTDRTVEIARQCGASVYHFEWIDDFSAARNFALSKATGDWIIFLDADEQLAAESAPQLHQVIKQAQREQYDLIAVMLTNYDLSNNQPISASPQVRLFRNDPDIRYVGAIHERVVSDKAPLNVLFATDRVVVYHSGYSRSTVAEKEKSKRNLALLFKEWNQNPKSSDLAFYISESYLIDHKFEEALQFGQKVLQFKNATLFGLYERNYVNMINCMIALDYPIEKQLKLIQEAIHAYPNFPDFYFFLGDVYRRQNRFHDAVEAFSSGMQRLTDSVTSQSSAYFTSTKVLTVMGQLLYAVNDLPGCVECFVKALRLDKYNYRALLELVRVFSMHENPENISPFLSRIYDYGNVKDVLLLVNVSLEANNGALADYYMNLVRDDQREQLSSHIAKLHLLLGHYSDALVLYRERYKKEGATHDAVHAIAAALAAGSEEALRDLFPSLPQSLQALLLKESASIQKDDLVLLMDIFVRLNKWEELLGYADLIVEQGVLLKTAEICFQQGAFGFAFELYQYYLEQHGEIDVQTLCAILIKMADCAMRQQNWELALQLLQEAESANPREYCVYERQIQLYVKMQERDRLMNVILKAMNYFPESSYLRSLSVNVINH</sequence>
<dbReference type="Proteomes" id="UP001189619">
    <property type="component" value="Chromosome"/>
</dbReference>
<evidence type="ECO:0000259" key="2">
    <source>
        <dbReference type="Pfam" id="PF00535"/>
    </source>
</evidence>
<dbReference type="Gene3D" id="1.25.40.10">
    <property type="entry name" value="Tetratricopeptide repeat domain"/>
    <property type="match status" value="2"/>
</dbReference>
<dbReference type="InterPro" id="IPR001173">
    <property type="entry name" value="Glyco_trans_2-like"/>
</dbReference>
<dbReference type="PROSITE" id="PS50005">
    <property type="entry name" value="TPR"/>
    <property type="match status" value="1"/>
</dbReference>
<dbReference type="PANTHER" id="PTHR43630:SF2">
    <property type="entry name" value="GLYCOSYLTRANSFERASE"/>
    <property type="match status" value="1"/>
</dbReference>
<dbReference type="Gene3D" id="3.90.550.10">
    <property type="entry name" value="Spore Coat Polysaccharide Biosynthesis Protein SpsA, Chain A"/>
    <property type="match status" value="1"/>
</dbReference>
<dbReference type="EMBL" id="OY569118">
    <property type="protein sequence ID" value="CAJ1001120.1"/>
    <property type="molecule type" value="Genomic_DNA"/>
</dbReference>
<dbReference type="KEGG" id="bayd:BSPP4475_02110"/>